<protein>
    <submittedName>
        <fullName evidence="1">Uncharacterized protein</fullName>
    </submittedName>
</protein>
<gene>
    <name evidence="1" type="ORF">E4U60_007630</name>
</gene>
<evidence type="ECO:0000313" key="1">
    <source>
        <dbReference type="EMBL" id="KAG5928731.1"/>
    </source>
</evidence>
<dbReference type="AlphaFoldDB" id="A0A9P7M3D1"/>
<keyword evidence="2" id="KW-1185">Reference proteome</keyword>
<evidence type="ECO:0000313" key="2">
    <source>
        <dbReference type="Proteomes" id="UP000706124"/>
    </source>
</evidence>
<dbReference type="EMBL" id="SRPO01000892">
    <property type="protein sequence ID" value="KAG5928731.1"/>
    <property type="molecule type" value="Genomic_DNA"/>
</dbReference>
<reference evidence="1 2" key="1">
    <citation type="journal article" date="2020" name="bioRxiv">
        <title>Whole genome comparisons of ergot fungi reveals the divergence and evolution of species within the genus Claviceps are the result of varying mechanisms driving genome evolution and host range expansion.</title>
        <authorList>
            <person name="Wyka S.A."/>
            <person name="Mondo S.J."/>
            <person name="Liu M."/>
            <person name="Dettman J."/>
            <person name="Nalam V."/>
            <person name="Broders K.D."/>
        </authorList>
    </citation>
    <scope>NUCLEOTIDE SEQUENCE [LARGE SCALE GENOMIC DNA]</scope>
    <source>
        <strain evidence="1 2">CCC 1485</strain>
    </source>
</reference>
<proteinExistence type="predicted"/>
<organism evidence="1 2">
    <name type="scientific">Claviceps pazoutovae</name>
    <dbReference type="NCBI Taxonomy" id="1649127"/>
    <lineage>
        <taxon>Eukaryota</taxon>
        <taxon>Fungi</taxon>
        <taxon>Dikarya</taxon>
        <taxon>Ascomycota</taxon>
        <taxon>Pezizomycotina</taxon>
        <taxon>Sordariomycetes</taxon>
        <taxon>Hypocreomycetidae</taxon>
        <taxon>Hypocreales</taxon>
        <taxon>Clavicipitaceae</taxon>
        <taxon>Claviceps</taxon>
    </lineage>
</organism>
<accession>A0A9P7M3D1</accession>
<name>A0A9P7M3D1_9HYPO</name>
<sequence length="170" mass="18888">MAVSELIFSAQTAIELAFKSLSAASWRRRLTELSEPSSSNGRLSPRGKSRWATYIRSLQNDEVDEVLAPNAVGHRHFVTLGLSAYHLHDASHHSDWGNKPYLADRFPEAPLISLPRGTPRPLTSQWQSPQSCLHLKRSQSDLSRNFGLSTGNVITDRLFDCGGTCSSNKR</sequence>
<dbReference type="Proteomes" id="UP000706124">
    <property type="component" value="Unassembled WGS sequence"/>
</dbReference>
<comment type="caution">
    <text evidence="1">The sequence shown here is derived from an EMBL/GenBank/DDBJ whole genome shotgun (WGS) entry which is preliminary data.</text>
</comment>